<proteinExistence type="predicted"/>
<protein>
    <submittedName>
        <fullName evidence="1">Pre-mRNA-splicing factor SYF2</fullName>
    </submittedName>
</protein>
<evidence type="ECO:0000313" key="1">
    <source>
        <dbReference type="EMBL" id="KAJ1897156.1"/>
    </source>
</evidence>
<reference evidence="1" key="1">
    <citation type="submission" date="2022-07" db="EMBL/GenBank/DDBJ databases">
        <title>Phylogenomic reconstructions and comparative analyses of Kickxellomycotina fungi.</title>
        <authorList>
            <person name="Reynolds N.K."/>
            <person name="Stajich J.E."/>
            <person name="Barry K."/>
            <person name="Grigoriev I.V."/>
            <person name="Crous P."/>
            <person name="Smith M.E."/>
        </authorList>
    </citation>
    <scope>NUCLEOTIDE SEQUENCE</scope>
    <source>
        <strain evidence="1">Benny 63K</strain>
    </source>
</reference>
<organism evidence="1 2">
    <name type="scientific">Kickxella alabastrina</name>
    <dbReference type="NCBI Taxonomy" id="61397"/>
    <lineage>
        <taxon>Eukaryota</taxon>
        <taxon>Fungi</taxon>
        <taxon>Fungi incertae sedis</taxon>
        <taxon>Zoopagomycota</taxon>
        <taxon>Kickxellomycotina</taxon>
        <taxon>Kickxellomycetes</taxon>
        <taxon>Kickxellales</taxon>
        <taxon>Kickxellaceae</taxon>
        <taxon>Kickxella</taxon>
    </lineage>
</organism>
<keyword evidence="2" id="KW-1185">Reference proteome</keyword>
<dbReference type="Proteomes" id="UP001150581">
    <property type="component" value="Unassembled WGS sequence"/>
</dbReference>
<accession>A0ACC1INS4</accession>
<name>A0ACC1INS4_9FUNG</name>
<evidence type="ECO:0000313" key="2">
    <source>
        <dbReference type="Proteomes" id="UP001150581"/>
    </source>
</evidence>
<dbReference type="EMBL" id="JANBPG010000361">
    <property type="protein sequence ID" value="KAJ1897156.1"/>
    <property type="molecule type" value="Genomic_DNA"/>
</dbReference>
<comment type="caution">
    <text evidence="1">The sequence shown here is derived from an EMBL/GenBank/DDBJ whole genome shotgun (WGS) entry which is preliminary data.</text>
</comment>
<sequence length="272" mass="31801">MSAKSQNSNNEEKDAIAQHTTEKVAEGLDASEGSSSESSDDSDSDDSDESEVDITERTDIPENLKPQVDRLRVLRERLAQSAQDNKREVYKEHQRLCENPGDQRRQDRKRREAEILQKRDEYTGNDYERTRFLDYTIEQVEKYEKKKGKGRDNVERGFTDYSQVNQRKYERDVAKLKPDLALYQRVTVEASSSAVILGEQHKPERRKVEMLAKAVEEQQNKRAKLHKPSIEKEGEDVSYINDRNARFNRKMNRAYDKHTKEIRDNFERGTAL</sequence>
<gene>
    <name evidence="1" type="primary">syf2_2</name>
    <name evidence="1" type="ORF">LPJ66_003550</name>
</gene>